<dbReference type="Pfam" id="PF09619">
    <property type="entry name" value="YscW"/>
    <property type="match status" value="1"/>
</dbReference>
<dbReference type="InterPro" id="IPR053196">
    <property type="entry name" value="Lipoprotein_YbaY-like"/>
</dbReference>
<dbReference type="Proteomes" id="UP000515838">
    <property type="component" value="Chromosome"/>
</dbReference>
<gene>
    <name evidence="7" type="ORF">IAE60_11735</name>
</gene>
<dbReference type="InterPro" id="IPR018660">
    <property type="entry name" value="MliC"/>
</dbReference>
<evidence type="ECO:0000256" key="5">
    <source>
        <dbReference type="SAM" id="SignalP"/>
    </source>
</evidence>
<accession>A0A7G9T939</accession>
<dbReference type="InterPro" id="IPR036328">
    <property type="entry name" value="MliC_sf"/>
</dbReference>
<feature type="chain" id="PRO_5028953330" evidence="5">
    <location>
        <begin position="24"/>
        <end position="334"/>
    </location>
</feature>
<evidence type="ECO:0000259" key="6">
    <source>
        <dbReference type="Pfam" id="PF09864"/>
    </source>
</evidence>
<evidence type="ECO:0000256" key="2">
    <source>
        <dbReference type="ARBA" id="ARBA00023136"/>
    </source>
</evidence>
<protein>
    <submittedName>
        <fullName evidence="7">YbaY family lipoprotein</fullName>
    </submittedName>
</protein>
<reference evidence="7 8" key="1">
    <citation type="submission" date="2020-08" db="EMBL/GenBank/DDBJ databases">
        <title>Streptomycin Non-resistant strain, P. mexicana.</title>
        <authorList>
            <person name="Ganesh-Kumar S."/>
            <person name="Zhe T."/>
            <person name="Yu Z."/>
            <person name="Min Y."/>
        </authorList>
    </citation>
    <scope>NUCLEOTIDE SEQUENCE [LARGE SCALE GENOMIC DNA]</scope>
    <source>
        <strain evidence="7 8">GTZY2</strain>
    </source>
</reference>
<dbReference type="GeneID" id="81471647"/>
<dbReference type="PROSITE" id="PS51257">
    <property type="entry name" value="PROKAR_LIPOPROTEIN"/>
    <property type="match status" value="1"/>
</dbReference>
<dbReference type="AlphaFoldDB" id="A0A7G9T939"/>
<dbReference type="SUPFAM" id="SSF141488">
    <property type="entry name" value="YdhA-like"/>
    <property type="match status" value="1"/>
</dbReference>
<keyword evidence="3" id="KW-0564">Palmitate</keyword>
<keyword evidence="2" id="KW-0472">Membrane</keyword>
<evidence type="ECO:0000256" key="1">
    <source>
        <dbReference type="ARBA" id="ARBA00022729"/>
    </source>
</evidence>
<proteinExistence type="predicted"/>
<evidence type="ECO:0000256" key="3">
    <source>
        <dbReference type="ARBA" id="ARBA00023139"/>
    </source>
</evidence>
<sequence length="334" mass="35066">MLRPLLTSACLLGLAACQSPITAPPPADGTSTPRPAAQIQGRASYLERIAPPPGAVLSVQLVDLQLADTPAAVIASADFRDLKGPPFAFALPYDPSKLRPNGMYGLHAGVRDAQGRLWFVIDTQVPVTPGAAAPVEFRMVRVTGEPAAATSTPWQCGDQRVGARFDTPARGMMLEIDGNTLHLAQAPAASGARYADAAGNAFWSKGDEATLTLAGRAAVTCRQASQGSPWDAARARGSVFRGLGTEPGWTVEIGAGPTPRLLAELDYGERRIDVVQASRTEEGYVGSTAEGLAVSLTTKREVCNDGMSDIRYPASATLTVGGRTYRGCGRFLTE</sequence>
<feature type="domain" description="C-type lysozyme inhibitor" evidence="6">
    <location>
        <begin position="154"/>
        <end position="218"/>
    </location>
</feature>
<organism evidence="7 8">
    <name type="scientific">Pseudoxanthomonas mexicana</name>
    <dbReference type="NCBI Taxonomy" id="128785"/>
    <lineage>
        <taxon>Bacteria</taxon>
        <taxon>Pseudomonadati</taxon>
        <taxon>Pseudomonadota</taxon>
        <taxon>Gammaproteobacteria</taxon>
        <taxon>Lysobacterales</taxon>
        <taxon>Lysobacteraceae</taxon>
        <taxon>Pseudoxanthomonas</taxon>
    </lineage>
</organism>
<dbReference type="PANTHER" id="PTHR38013:SF1">
    <property type="entry name" value="GLYCOPROTEIN_POLYSACCHARIDE METABOLISM"/>
    <property type="match status" value="1"/>
</dbReference>
<dbReference type="EMBL" id="CP060731">
    <property type="protein sequence ID" value="QNN76614.1"/>
    <property type="molecule type" value="Genomic_DNA"/>
</dbReference>
<evidence type="ECO:0000313" key="8">
    <source>
        <dbReference type="Proteomes" id="UP000515838"/>
    </source>
</evidence>
<dbReference type="PANTHER" id="PTHR38013">
    <property type="entry name" value="GLYCOPROTEIN/POLYSACCHARIDE METABOLISM"/>
    <property type="match status" value="1"/>
</dbReference>
<name>A0A7G9T939_PSEMX</name>
<dbReference type="InterPro" id="IPR039366">
    <property type="entry name" value="Pilotin"/>
</dbReference>
<dbReference type="RefSeq" id="WP_187572387.1">
    <property type="nucleotide sequence ID" value="NZ_CP060731.1"/>
</dbReference>
<dbReference type="Pfam" id="PF09864">
    <property type="entry name" value="MliC"/>
    <property type="match status" value="1"/>
</dbReference>
<dbReference type="Gene3D" id="2.40.128.200">
    <property type="match status" value="1"/>
</dbReference>
<evidence type="ECO:0000256" key="4">
    <source>
        <dbReference type="ARBA" id="ARBA00023288"/>
    </source>
</evidence>
<feature type="signal peptide" evidence="5">
    <location>
        <begin position="1"/>
        <end position="23"/>
    </location>
</feature>
<keyword evidence="4 7" id="KW-0449">Lipoprotein</keyword>
<evidence type="ECO:0000313" key="7">
    <source>
        <dbReference type="EMBL" id="QNN76614.1"/>
    </source>
</evidence>
<keyword evidence="1 5" id="KW-0732">Signal</keyword>